<evidence type="ECO:0000313" key="3">
    <source>
        <dbReference type="Proteomes" id="UP001583172"/>
    </source>
</evidence>
<gene>
    <name evidence="2" type="ORF">VTJ49DRAFT_574</name>
</gene>
<reference evidence="2 3" key="1">
    <citation type="journal article" date="2024" name="Commun. Biol.">
        <title>Comparative genomic analysis of thermophilic fungi reveals convergent evolutionary adaptations and gene losses.</title>
        <authorList>
            <person name="Steindorff A.S."/>
            <person name="Aguilar-Pontes M.V."/>
            <person name="Robinson A.J."/>
            <person name="Andreopoulos B."/>
            <person name="LaButti K."/>
            <person name="Kuo A."/>
            <person name="Mondo S."/>
            <person name="Riley R."/>
            <person name="Otillar R."/>
            <person name="Haridas S."/>
            <person name="Lipzen A."/>
            <person name="Grimwood J."/>
            <person name="Schmutz J."/>
            <person name="Clum A."/>
            <person name="Reid I.D."/>
            <person name="Moisan M.C."/>
            <person name="Butler G."/>
            <person name="Nguyen T.T.M."/>
            <person name="Dewar K."/>
            <person name="Conant G."/>
            <person name="Drula E."/>
            <person name="Henrissat B."/>
            <person name="Hansel C."/>
            <person name="Singer S."/>
            <person name="Hutchinson M.I."/>
            <person name="de Vries R.P."/>
            <person name="Natvig D.O."/>
            <person name="Powell A.J."/>
            <person name="Tsang A."/>
            <person name="Grigoriev I.V."/>
        </authorList>
    </citation>
    <scope>NUCLEOTIDE SEQUENCE [LARGE SCALE GENOMIC DNA]</scope>
    <source>
        <strain evidence="2 3">CBS 620.91</strain>
    </source>
</reference>
<feature type="region of interest" description="Disordered" evidence="1">
    <location>
        <begin position="369"/>
        <end position="391"/>
    </location>
</feature>
<evidence type="ECO:0008006" key="4">
    <source>
        <dbReference type="Google" id="ProtNLM"/>
    </source>
</evidence>
<name>A0ABR3VEY5_HUMIN</name>
<protein>
    <recommendedName>
        <fullName evidence="4">Alpha/beta-hydrolase</fullName>
    </recommendedName>
</protein>
<sequence length="544" mass="60780">MIALCYWQLKATLIKDPDPPHQKLYSTSSSVEHVRVPCASAGDVTVSLHNISKSDTTTPLVIIIPPFSHPDQVTNPDLVPSCFRDYPTAVIHYRWQPTRGSDRPVVPLHWPTPLHDVSFGYSWLVNNLGSNADSGSPGPRPAYVYGSYLGASLAAGLALTESHLPDPSHSMVVRGLIAHNGIYNWTMFLPDHPIHKPKSKRISIWEMKQEEGPTLFRDADLDRDNTIHIEEPGIFTTLKHQAPSLFVDPGNLFDPFASACLFFHSPSLHVPDDFTTPLEDRFPPPESALAAAIDALSSGSNEEVEEAIALAQLEPDSSPRDEESAAEFLARAAALAKLAKPPRMGYLVFPPRHSTLRLPCCLFLHDRPRGAESSSSSSSTPTEPRVTKAGNASAQASLNNFTRQSQLLSSFLLRSLDMHELRRSPPWDPDRWKQLDEQQRELRRQRFIQRLRRRESSEPSKVAQDEQPLTGLYRRIAEEKAFRLAEMERRVQTFETEPRHVEVEGDVTGMGMVPLPPGLDEVAEGVVAEWLRERIGEDEECSGR</sequence>
<dbReference type="SUPFAM" id="SSF53474">
    <property type="entry name" value="alpha/beta-Hydrolases"/>
    <property type="match status" value="1"/>
</dbReference>
<evidence type="ECO:0000256" key="1">
    <source>
        <dbReference type="SAM" id="MobiDB-lite"/>
    </source>
</evidence>
<keyword evidence="3" id="KW-1185">Reference proteome</keyword>
<dbReference type="EMBL" id="JAZGSY010000118">
    <property type="protein sequence ID" value="KAL1840321.1"/>
    <property type="molecule type" value="Genomic_DNA"/>
</dbReference>
<dbReference type="Gene3D" id="3.40.50.1820">
    <property type="entry name" value="alpha/beta hydrolase"/>
    <property type="match status" value="1"/>
</dbReference>
<organism evidence="2 3">
    <name type="scientific">Humicola insolens</name>
    <name type="common">Soft-rot fungus</name>
    <dbReference type="NCBI Taxonomy" id="85995"/>
    <lineage>
        <taxon>Eukaryota</taxon>
        <taxon>Fungi</taxon>
        <taxon>Dikarya</taxon>
        <taxon>Ascomycota</taxon>
        <taxon>Pezizomycotina</taxon>
        <taxon>Sordariomycetes</taxon>
        <taxon>Sordariomycetidae</taxon>
        <taxon>Sordariales</taxon>
        <taxon>Chaetomiaceae</taxon>
        <taxon>Mycothermus</taxon>
    </lineage>
</organism>
<accession>A0ABR3VEY5</accession>
<proteinExistence type="predicted"/>
<dbReference type="Proteomes" id="UP001583172">
    <property type="component" value="Unassembled WGS sequence"/>
</dbReference>
<comment type="caution">
    <text evidence="2">The sequence shown here is derived from an EMBL/GenBank/DDBJ whole genome shotgun (WGS) entry which is preliminary data.</text>
</comment>
<dbReference type="InterPro" id="IPR029058">
    <property type="entry name" value="AB_hydrolase_fold"/>
</dbReference>
<evidence type="ECO:0000313" key="2">
    <source>
        <dbReference type="EMBL" id="KAL1840321.1"/>
    </source>
</evidence>